<comment type="caution">
    <text evidence="2">The sequence shown here is derived from an EMBL/GenBank/DDBJ whole genome shotgun (WGS) entry which is preliminary data.</text>
</comment>
<organism evidence="2 3">
    <name type="scientific">Trema orientale</name>
    <name type="common">Charcoal tree</name>
    <name type="synonym">Celtis orientalis</name>
    <dbReference type="NCBI Taxonomy" id="63057"/>
    <lineage>
        <taxon>Eukaryota</taxon>
        <taxon>Viridiplantae</taxon>
        <taxon>Streptophyta</taxon>
        <taxon>Embryophyta</taxon>
        <taxon>Tracheophyta</taxon>
        <taxon>Spermatophyta</taxon>
        <taxon>Magnoliopsida</taxon>
        <taxon>eudicotyledons</taxon>
        <taxon>Gunneridae</taxon>
        <taxon>Pentapetalae</taxon>
        <taxon>rosids</taxon>
        <taxon>fabids</taxon>
        <taxon>Rosales</taxon>
        <taxon>Cannabaceae</taxon>
        <taxon>Trema</taxon>
    </lineage>
</organism>
<feature type="domain" description="Integrase zinc-binding" evidence="1">
    <location>
        <begin position="21"/>
        <end position="75"/>
    </location>
</feature>
<feature type="non-terminal residue" evidence="2">
    <location>
        <position position="102"/>
    </location>
</feature>
<name>A0A2P5DKK8_TREOI</name>
<evidence type="ECO:0000313" key="2">
    <source>
        <dbReference type="EMBL" id="PON73820.1"/>
    </source>
</evidence>
<dbReference type="Pfam" id="PF17921">
    <property type="entry name" value="Integrase_H2C2"/>
    <property type="match status" value="1"/>
</dbReference>
<protein>
    <recommendedName>
        <fullName evidence="1">Integrase zinc-binding domain-containing protein</fullName>
    </recommendedName>
</protein>
<reference evidence="3" key="1">
    <citation type="submission" date="2016-06" db="EMBL/GenBank/DDBJ databases">
        <title>Parallel loss of symbiosis genes in relatives of nitrogen-fixing non-legume Parasponia.</title>
        <authorList>
            <person name="Van Velzen R."/>
            <person name="Holmer R."/>
            <person name="Bu F."/>
            <person name="Rutten L."/>
            <person name="Van Zeijl A."/>
            <person name="Liu W."/>
            <person name="Santuari L."/>
            <person name="Cao Q."/>
            <person name="Sharma T."/>
            <person name="Shen D."/>
            <person name="Roswanjaya Y."/>
            <person name="Wardhani T."/>
            <person name="Kalhor M.S."/>
            <person name="Jansen J."/>
            <person name="Van den Hoogen J."/>
            <person name="Gungor B."/>
            <person name="Hartog M."/>
            <person name="Hontelez J."/>
            <person name="Verver J."/>
            <person name="Yang W.-C."/>
            <person name="Schijlen E."/>
            <person name="Repin R."/>
            <person name="Schilthuizen M."/>
            <person name="Schranz E."/>
            <person name="Heidstra R."/>
            <person name="Miyata K."/>
            <person name="Fedorova E."/>
            <person name="Kohlen W."/>
            <person name="Bisseling T."/>
            <person name="Smit S."/>
            <person name="Geurts R."/>
        </authorList>
    </citation>
    <scope>NUCLEOTIDE SEQUENCE [LARGE SCALE GENOMIC DNA]</scope>
    <source>
        <strain evidence="3">cv. RG33-2</strain>
    </source>
</reference>
<dbReference type="InParanoid" id="A0A2P5DKK8"/>
<evidence type="ECO:0000259" key="1">
    <source>
        <dbReference type="Pfam" id="PF17921"/>
    </source>
</evidence>
<dbReference type="EMBL" id="JXTC01000264">
    <property type="protein sequence ID" value="PON73820.1"/>
    <property type="molecule type" value="Genomic_DNA"/>
</dbReference>
<dbReference type="OrthoDB" id="1163520at2759"/>
<dbReference type="PANTHER" id="PTHR48475:SF2">
    <property type="entry name" value="RIBONUCLEASE H"/>
    <property type="match status" value="1"/>
</dbReference>
<dbReference type="AlphaFoldDB" id="A0A2P5DKK8"/>
<accession>A0A2P5DKK8</accession>
<dbReference type="PANTHER" id="PTHR48475">
    <property type="entry name" value="RIBONUCLEASE H"/>
    <property type="match status" value="1"/>
</dbReference>
<proteinExistence type="predicted"/>
<gene>
    <name evidence="2" type="ORF">TorRG33x02_248720</name>
</gene>
<keyword evidence="3" id="KW-1185">Reference proteome</keyword>
<dbReference type="Gene3D" id="1.10.340.70">
    <property type="match status" value="1"/>
</dbReference>
<dbReference type="InterPro" id="IPR041588">
    <property type="entry name" value="Integrase_H2C2"/>
</dbReference>
<dbReference type="Proteomes" id="UP000237000">
    <property type="component" value="Unassembled WGS sequence"/>
</dbReference>
<evidence type="ECO:0000313" key="3">
    <source>
        <dbReference type="Proteomes" id="UP000237000"/>
    </source>
</evidence>
<sequence length="102" mass="11720">MKNGQLYKRSFLGKFLRCIGPNEIEEVMKEVHAGDCGSRMGGRRLYEQLISMGYFWPAMENETMEFARRCEACQKLGNLIHAPSVEMGSVTSPWPFHTWSLD</sequence>